<evidence type="ECO:0000313" key="3">
    <source>
        <dbReference type="Proteomes" id="UP001595904"/>
    </source>
</evidence>
<proteinExistence type="predicted"/>
<dbReference type="InterPro" id="IPR011050">
    <property type="entry name" value="Pectin_lyase_fold/virulence"/>
</dbReference>
<feature type="domain" description="Autotransporter" evidence="1">
    <location>
        <begin position="822"/>
        <end position="1097"/>
    </location>
</feature>
<dbReference type="SMART" id="SM00869">
    <property type="entry name" value="Autotransporter"/>
    <property type="match status" value="1"/>
</dbReference>
<evidence type="ECO:0000313" key="2">
    <source>
        <dbReference type="EMBL" id="MFC4314220.1"/>
    </source>
</evidence>
<dbReference type="PROSITE" id="PS51208">
    <property type="entry name" value="AUTOTRANSPORTER"/>
    <property type="match status" value="1"/>
</dbReference>
<name>A0ABV8T526_9GAMM</name>
<dbReference type="InterPro" id="IPR005546">
    <property type="entry name" value="Autotransporte_beta"/>
</dbReference>
<protein>
    <submittedName>
        <fullName evidence="2">Autotransporter domain-containing protein</fullName>
    </submittedName>
</protein>
<keyword evidence="3" id="KW-1185">Reference proteome</keyword>
<reference evidence="3" key="1">
    <citation type="journal article" date="2019" name="Int. J. Syst. Evol. Microbiol.">
        <title>The Global Catalogue of Microorganisms (GCM) 10K type strain sequencing project: providing services to taxonomists for standard genome sequencing and annotation.</title>
        <authorList>
            <consortium name="The Broad Institute Genomics Platform"/>
            <consortium name="The Broad Institute Genome Sequencing Center for Infectious Disease"/>
            <person name="Wu L."/>
            <person name="Ma J."/>
        </authorList>
    </citation>
    <scope>NUCLEOTIDE SEQUENCE [LARGE SCALE GENOMIC DNA]</scope>
    <source>
        <strain evidence="3">CGMCC 1.10759</strain>
    </source>
</reference>
<accession>A0ABV8T526</accession>
<dbReference type="SUPFAM" id="SSF103515">
    <property type="entry name" value="Autotransporter"/>
    <property type="match status" value="1"/>
</dbReference>
<evidence type="ECO:0000259" key="1">
    <source>
        <dbReference type="PROSITE" id="PS51208"/>
    </source>
</evidence>
<gene>
    <name evidence="2" type="ORF">ACFPN2_34465</name>
</gene>
<dbReference type="RefSeq" id="WP_380605224.1">
    <property type="nucleotide sequence ID" value="NZ_JBHSDU010000015.1"/>
</dbReference>
<dbReference type="InterPro" id="IPR036709">
    <property type="entry name" value="Autotransporte_beta_dom_sf"/>
</dbReference>
<sequence>MKRSETILTQAQPLGAAIKTVLRTAQRVSPKGGVSSVALLALSAAALIPQARAAEYFVANTTDLQNAIITANTNNDTDAVIKLTADITVATALASPTVSMQIDTQGFTLGGISFTTNYDHTLTLSGTIVGAANARGLATSSTSIRSSIVNNGSITGGPGNGIIGVYVFATDFENRGTVKGGDGGAASNGGIGVRAWIGTNITNHGLIEGGDSGTGGSGSGITMSSPAGSATLTNYGTIRGGQTSSTSISQGVGVHMQMPGGSLLTNAGTIEGGSNSVGITVGSPNQTIVNSGHIRGGLLNASANGDRADAITTTGSGVLTLELLAGSNIEGNVIAGSTLNDTLRLSGTANGSFDISQYRNFDIFEKTGGSTWTLTGNGTTPTPWQILQGTLQIGDGGTSGSIIGDITNNGTLAFDRSDASSYDGVISGSGVMRQLGSGSTLLTGAGSTVSTLDVQSGSLELANGASLSVNATTIAAGAMLRNAGTFEGTATDDTLMLAGTLIGSVNLLDGNDQVRIDSGADFSQGTFDGGAGSDAVELTNAGALTLPADAFNDFESLIKHGSGALTLESAVNGFAENITIAEGSVNLHAATVQTNEFRIESGTTLTGVGSFGGNFHNAGVLSPGHSPGVVRVGGNYVQASSGTLISEILPSGTDRLDVAGTAALAGTHRINVQYGLYLDGTTHTLIQADGGITGNFASVEMNQSALITAARELSANALTVSFARVPITGIADPNSGQGRFAEWLENEIDAGTLSPTMTDYVDTLLQQPTIEDARALLGERGEPVASMSQNSVSILGAGFVRTVFDRFTLGDSVQCGQVSPGLSDALNCFWGQGKRQWGQAGGGSRHDWTSDGGQIGVDRNVSSQWTVGATFGYADTGIRDLAGGRNELRTKLGGLYASFAPGRLNVGMTAFYSGNESSTRRNVTVGSSRQQARADFDNDSYGAGIRASYRLTHETGPLVRPFIEAFYDHIEATDFSERNAGSGNLAGRVHERDGLRGTLGVQLAHAFEGYGQVLRPALDLGVTHQFEDDRSRIELRPFSDMPAFDTVGPALDRTAYIARVSLNVSLGRNASVALAYGGEFADDYEQQDGNLSFRIAW</sequence>
<dbReference type="Proteomes" id="UP001595904">
    <property type="component" value="Unassembled WGS sequence"/>
</dbReference>
<dbReference type="Pfam" id="PF03797">
    <property type="entry name" value="Autotransporter"/>
    <property type="match status" value="1"/>
</dbReference>
<dbReference type="SUPFAM" id="SSF51126">
    <property type="entry name" value="Pectin lyase-like"/>
    <property type="match status" value="1"/>
</dbReference>
<comment type="caution">
    <text evidence="2">The sequence shown here is derived from an EMBL/GenBank/DDBJ whole genome shotgun (WGS) entry which is preliminary data.</text>
</comment>
<dbReference type="Gene3D" id="2.40.128.130">
    <property type="entry name" value="Autotransporter beta-domain"/>
    <property type="match status" value="1"/>
</dbReference>
<dbReference type="EMBL" id="JBHSDU010000015">
    <property type="protein sequence ID" value="MFC4314220.1"/>
    <property type="molecule type" value="Genomic_DNA"/>
</dbReference>
<organism evidence="2 3">
    <name type="scientific">Steroidobacter flavus</name>
    <dbReference type="NCBI Taxonomy" id="1842136"/>
    <lineage>
        <taxon>Bacteria</taxon>
        <taxon>Pseudomonadati</taxon>
        <taxon>Pseudomonadota</taxon>
        <taxon>Gammaproteobacteria</taxon>
        <taxon>Steroidobacterales</taxon>
        <taxon>Steroidobacteraceae</taxon>
        <taxon>Steroidobacter</taxon>
    </lineage>
</organism>